<dbReference type="InterPro" id="IPR035919">
    <property type="entry name" value="EAL_sf"/>
</dbReference>
<dbReference type="OrthoDB" id="9813903at2"/>
<dbReference type="RefSeq" id="WP_008665094.1">
    <property type="nucleotide sequence ID" value="NZ_ANOF01000055.1"/>
</dbReference>
<dbReference type="SUPFAM" id="SSF49879">
    <property type="entry name" value="SMAD/FHA domain"/>
    <property type="match status" value="1"/>
</dbReference>
<dbReference type="AlphaFoldDB" id="M5S8A8"/>
<dbReference type="SMART" id="SM00052">
    <property type="entry name" value="EAL"/>
    <property type="match status" value="1"/>
</dbReference>
<dbReference type="STRING" id="1263868.RESH_01552"/>
<dbReference type="Proteomes" id="UP000011996">
    <property type="component" value="Unassembled WGS sequence"/>
</dbReference>
<proteinExistence type="predicted"/>
<dbReference type="SMART" id="SM00240">
    <property type="entry name" value="FHA"/>
    <property type="match status" value="1"/>
</dbReference>
<dbReference type="CDD" id="cd01948">
    <property type="entry name" value="EAL"/>
    <property type="match status" value="1"/>
</dbReference>
<organism evidence="3 4">
    <name type="scientific">Rhodopirellula europaea SH398</name>
    <dbReference type="NCBI Taxonomy" id="1263868"/>
    <lineage>
        <taxon>Bacteria</taxon>
        <taxon>Pseudomonadati</taxon>
        <taxon>Planctomycetota</taxon>
        <taxon>Planctomycetia</taxon>
        <taxon>Pirellulales</taxon>
        <taxon>Pirellulaceae</taxon>
        <taxon>Rhodopirellula</taxon>
    </lineage>
</organism>
<evidence type="ECO:0000259" key="1">
    <source>
        <dbReference type="PROSITE" id="PS50006"/>
    </source>
</evidence>
<dbReference type="InterPro" id="IPR008984">
    <property type="entry name" value="SMAD_FHA_dom_sf"/>
</dbReference>
<dbReference type="PROSITE" id="PS50883">
    <property type="entry name" value="EAL"/>
    <property type="match status" value="1"/>
</dbReference>
<dbReference type="PROSITE" id="PS50006">
    <property type="entry name" value="FHA_DOMAIN"/>
    <property type="match status" value="1"/>
</dbReference>
<dbReference type="InterPro" id="IPR000253">
    <property type="entry name" value="FHA_dom"/>
</dbReference>
<dbReference type="Gene3D" id="2.60.200.20">
    <property type="match status" value="1"/>
</dbReference>
<dbReference type="InterPro" id="IPR050706">
    <property type="entry name" value="Cyclic-di-GMP_PDE-like"/>
</dbReference>
<feature type="domain" description="EAL" evidence="2">
    <location>
        <begin position="121"/>
        <end position="361"/>
    </location>
</feature>
<sequence>MITQSQPTTQWVLTEYGSGNQQRRTIKVPNRIATVGRTDDSDLCIAVSSVSKQHAKIWVEEDGLHVEDLGSTNGTHHNGRPIQEATLAEGDLLQFANAVFRVQCQQEELPDGTMEEGLIPWAQTLMTFERLLSQRAVVPHYQPIITMDRASTPGYEVLARSDLPELKSPAAMFEVAERLGQNAALSELMRDEASRRLKAADKTNAKIFLNTHPDEMGTDRLFSSLMELRNRYPSISFNIEVHEGAVTHVDAMRTFRDQLADLGMQLSYDDFGAGQGRLLELVEVPPDILKFDMQLIRNIDQASAARQDLLQSLIRIAQDSGSITLAEGVETEGEHETCVQLGFELGQGFLYGRPATIEHVL</sequence>
<dbReference type="PANTHER" id="PTHR33121">
    <property type="entry name" value="CYCLIC DI-GMP PHOSPHODIESTERASE PDEF"/>
    <property type="match status" value="1"/>
</dbReference>
<reference evidence="3 4" key="1">
    <citation type="journal article" date="2013" name="Mar. Genomics">
        <title>Expression of sulfatases in Rhodopirellula baltica and the diversity of sulfatases in the genus Rhodopirellula.</title>
        <authorList>
            <person name="Wegner C.E."/>
            <person name="Richter-Heitmann T."/>
            <person name="Klindworth A."/>
            <person name="Klockow C."/>
            <person name="Richter M."/>
            <person name="Achstetter T."/>
            <person name="Glockner F.O."/>
            <person name="Harder J."/>
        </authorList>
    </citation>
    <scope>NUCLEOTIDE SEQUENCE [LARGE SCALE GENOMIC DNA]</scope>
    <source>
        <strain evidence="3 4">SH398</strain>
    </source>
</reference>
<gene>
    <name evidence="3" type="ORF">RESH_01552</name>
</gene>
<dbReference type="GO" id="GO:0071111">
    <property type="term" value="F:cyclic-guanylate-specific phosphodiesterase activity"/>
    <property type="evidence" value="ECO:0007669"/>
    <property type="project" value="InterPro"/>
</dbReference>
<evidence type="ECO:0000259" key="2">
    <source>
        <dbReference type="PROSITE" id="PS50883"/>
    </source>
</evidence>
<feature type="domain" description="FHA" evidence="1">
    <location>
        <begin position="33"/>
        <end position="82"/>
    </location>
</feature>
<dbReference type="Gene3D" id="3.20.20.450">
    <property type="entry name" value="EAL domain"/>
    <property type="match status" value="1"/>
</dbReference>
<protein>
    <submittedName>
        <fullName evidence="3">Diguanylate phosphodiesterase, predicted domain protein</fullName>
    </submittedName>
</protein>
<dbReference type="InterPro" id="IPR001633">
    <property type="entry name" value="EAL_dom"/>
</dbReference>
<name>M5S8A8_9BACT</name>
<evidence type="ECO:0000313" key="3">
    <source>
        <dbReference type="EMBL" id="EMI27863.1"/>
    </source>
</evidence>
<dbReference type="SUPFAM" id="SSF141868">
    <property type="entry name" value="EAL domain-like"/>
    <property type="match status" value="1"/>
</dbReference>
<comment type="caution">
    <text evidence="3">The sequence shown here is derived from an EMBL/GenBank/DDBJ whole genome shotgun (WGS) entry which is preliminary data.</text>
</comment>
<dbReference type="CDD" id="cd00060">
    <property type="entry name" value="FHA"/>
    <property type="match status" value="1"/>
</dbReference>
<accession>M5S8A8</accession>
<dbReference type="PATRIC" id="fig|1263868.3.peg.1677"/>
<evidence type="ECO:0000313" key="4">
    <source>
        <dbReference type="Proteomes" id="UP000011996"/>
    </source>
</evidence>
<dbReference type="Pfam" id="PF00563">
    <property type="entry name" value="EAL"/>
    <property type="match status" value="1"/>
</dbReference>
<dbReference type="PANTHER" id="PTHR33121:SF76">
    <property type="entry name" value="SIGNALING PROTEIN"/>
    <property type="match status" value="1"/>
</dbReference>
<dbReference type="Pfam" id="PF00498">
    <property type="entry name" value="FHA"/>
    <property type="match status" value="1"/>
</dbReference>
<dbReference type="EMBL" id="ANOF01000055">
    <property type="protein sequence ID" value="EMI27863.1"/>
    <property type="molecule type" value="Genomic_DNA"/>
</dbReference>